<comment type="caution">
    <text evidence="2">The sequence shown here is derived from an EMBL/GenBank/DDBJ whole genome shotgun (WGS) entry which is preliminary data.</text>
</comment>
<keyword evidence="1" id="KW-0812">Transmembrane</keyword>
<gene>
    <name evidence="2" type="ORF">GCM10022414_13720</name>
</gene>
<evidence type="ECO:0000256" key="1">
    <source>
        <dbReference type="SAM" id="Phobius"/>
    </source>
</evidence>
<dbReference type="Proteomes" id="UP001500392">
    <property type="component" value="Unassembled WGS sequence"/>
</dbReference>
<feature type="transmembrane region" description="Helical" evidence="1">
    <location>
        <begin position="45"/>
        <end position="63"/>
    </location>
</feature>
<name>A0ABP7WLK5_9GAMM</name>
<evidence type="ECO:0000313" key="2">
    <source>
        <dbReference type="EMBL" id="GAA4091651.1"/>
    </source>
</evidence>
<reference evidence="3" key="1">
    <citation type="journal article" date="2019" name="Int. J. Syst. Evol. Microbiol.">
        <title>The Global Catalogue of Microorganisms (GCM) 10K type strain sequencing project: providing services to taxonomists for standard genome sequencing and annotation.</title>
        <authorList>
            <consortium name="The Broad Institute Genomics Platform"/>
            <consortium name="The Broad Institute Genome Sequencing Center for Infectious Disease"/>
            <person name="Wu L."/>
            <person name="Ma J."/>
        </authorList>
    </citation>
    <scope>NUCLEOTIDE SEQUENCE [LARGE SCALE GENOMIC DNA]</scope>
    <source>
        <strain evidence="3">JCM 17304</strain>
    </source>
</reference>
<sequence length="108" mass="11959">MEKLKKYILNTKPVVLPTVFVLGFGSAVGSEILDMMGIYEAPRGFLIVGPFIYFFLNTFFLYLEFGRKIFMGGPVPGNGTGYSKSSAESAHRAATMLNVTGVYYDPRK</sequence>
<dbReference type="RefSeq" id="WP_344933893.1">
    <property type="nucleotide sequence ID" value="NZ_BAABDM010000002.1"/>
</dbReference>
<evidence type="ECO:0000313" key="3">
    <source>
        <dbReference type="Proteomes" id="UP001500392"/>
    </source>
</evidence>
<dbReference type="EMBL" id="BAABDM010000002">
    <property type="protein sequence ID" value="GAA4091651.1"/>
    <property type="molecule type" value="Genomic_DNA"/>
</dbReference>
<keyword evidence="1" id="KW-0472">Membrane</keyword>
<proteinExistence type="predicted"/>
<organism evidence="2 3">
    <name type="scientific">Zhongshania borealis</name>
    <dbReference type="NCBI Taxonomy" id="889488"/>
    <lineage>
        <taxon>Bacteria</taxon>
        <taxon>Pseudomonadati</taxon>
        <taxon>Pseudomonadota</taxon>
        <taxon>Gammaproteobacteria</taxon>
        <taxon>Cellvibrionales</taxon>
        <taxon>Spongiibacteraceae</taxon>
        <taxon>Zhongshania</taxon>
    </lineage>
</organism>
<protein>
    <submittedName>
        <fullName evidence="2">Uncharacterized protein</fullName>
    </submittedName>
</protein>
<keyword evidence="1" id="KW-1133">Transmembrane helix</keyword>
<accession>A0ABP7WLK5</accession>
<keyword evidence="3" id="KW-1185">Reference proteome</keyword>